<proteinExistence type="predicted"/>
<accession>A0A1U9KBH6</accession>
<evidence type="ECO:0000313" key="2">
    <source>
        <dbReference type="EMBL" id="AQS57356.1"/>
    </source>
</evidence>
<organism evidence="2 3">
    <name type="scientific">Novibacillus thermophilus</name>
    <dbReference type="NCBI Taxonomy" id="1471761"/>
    <lineage>
        <taxon>Bacteria</taxon>
        <taxon>Bacillati</taxon>
        <taxon>Bacillota</taxon>
        <taxon>Bacilli</taxon>
        <taxon>Bacillales</taxon>
        <taxon>Thermoactinomycetaceae</taxon>
        <taxon>Novibacillus</taxon>
    </lineage>
</organism>
<name>A0A1U9KBH6_9BACL</name>
<keyword evidence="1" id="KW-0812">Transmembrane</keyword>
<keyword evidence="1" id="KW-1133">Transmembrane helix</keyword>
<dbReference type="AlphaFoldDB" id="A0A1U9KBH6"/>
<dbReference type="STRING" id="1471761.B0W44_02240"/>
<dbReference type="Proteomes" id="UP000188603">
    <property type="component" value="Chromosome"/>
</dbReference>
<protein>
    <submittedName>
        <fullName evidence="2">Uncharacterized protein</fullName>
    </submittedName>
</protein>
<feature type="transmembrane region" description="Helical" evidence="1">
    <location>
        <begin position="45"/>
        <end position="74"/>
    </location>
</feature>
<keyword evidence="1" id="KW-0472">Membrane</keyword>
<dbReference type="EMBL" id="CP019699">
    <property type="protein sequence ID" value="AQS57356.1"/>
    <property type="molecule type" value="Genomic_DNA"/>
</dbReference>
<dbReference type="InterPro" id="IPR043723">
    <property type="entry name" value="DUF5665"/>
</dbReference>
<reference evidence="2 3" key="1">
    <citation type="journal article" date="2015" name="Int. J. Syst. Evol. Microbiol.">
        <title>Novibacillus thermophilus gen. nov., sp. nov., a Gram-staining-negative and moderately thermophilic member of the family Thermoactinomycetaceae.</title>
        <authorList>
            <person name="Yang G."/>
            <person name="Chen J."/>
            <person name="Zhou S."/>
        </authorList>
    </citation>
    <scope>NUCLEOTIDE SEQUENCE [LARGE SCALE GENOMIC DNA]</scope>
    <source>
        <strain evidence="2 3">SG-1</strain>
    </source>
</reference>
<gene>
    <name evidence="2" type="ORF">B0W44_02240</name>
</gene>
<evidence type="ECO:0000313" key="3">
    <source>
        <dbReference type="Proteomes" id="UP000188603"/>
    </source>
</evidence>
<keyword evidence="3" id="KW-1185">Reference proteome</keyword>
<sequence length="104" mass="12055">MTVVHRDKISEIEKVNERITFIEKMMNAYNLRDVLMSINNPRRLLWLNFIAGVARGLGLTVGTAIVLAVLFFILQNFVSLPFIGEHIAELIKIIDEYRGDIYRY</sequence>
<dbReference type="KEGG" id="ntr:B0W44_02240"/>
<dbReference type="Pfam" id="PF18910">
    <property type="entry name" value="DUF5665"/>
    <property type="match status" value="1"/>
</dbReference>
<evidence type="ECO:0000256" key="1">
    <source>
        <dbReference type="SAM" id="Phobius"/>
    </source>
</evidence>